<keyword evidence="2" id="KW-1185">Reference proteome</keyword>
<dbReference type="InterPro" id="IPR023214">
    <property type="entry name" value="HAD_sf"/>
</dbReference>
<dbReference type="Gene3D" id="1.10.150.240">
    <property type="entry name" value="Putative phosphatase, domain 2"/>
    <property type="match status" value="1"/>
</dbReference>
<proteinExistence type="predicted"/>
<dbReference type="SUPFAM" id="SSF56784">
    <property type="entry name" value="HAD-like"/>
    <property type="match status" value="1"/>
</dbReference>
<dbReference type="Pfam" id="PF00702">
    <property type="entry name" value="Hydrolase"/>
    <property type="match status" value="1"/>
</dbReference>
<comment type="caution">
    <text evidence="1">The sequence shown here is derived from an EMBL/GenBank/DDBJ whole genome shotgun (WGS) entry which is preliminary data.</text>
</comment>
<dbReference type="NCBIfam" id="TIGR01549">
    <property type="entry name" value="HAD-SF-IA-v1"/>
    <property type="match status" value="1"/>
</dbReference>
<dbReference type="InterPro" id="IPR011951">
    <property type="entry name" value="HAD-SF_hydro_IA_YjjG/PynA"/>
</dbReference>
<dbReference type="InterPro" id="IPR023198">
    <property type="entry name" value="PGP-like_dom2"/>
</dbReference>
<dbReference type="PANTHER" id="PTHR47478">
    <property type="match status" value="1"/>
</dbReference>
<organism evidence="1 2">
    <name type="scientific">Terrilactibacillus tamarindi</name>
    <dbReference type="NCBI Taxonomy" id="2599694"/>
    <lineage>
        <taxon>Bacteria</taxon>
        <taxon>Bacillati</taxon>
        <taxon>Bacillota</taxon>
        <taxon>Bacilli</taxon>
        <taxon>Bacillales</taxon>
        <taxon>Bacillaceae</taxon>
        <taxon>Terrilactibacillus</taxon>
    </lineage>
</organism>
<sequence>MKHYRTLLFDVDDTLLDFQAAEDFALRSLFEEQSIPLTIDIEARYKQINQGLWRSFEEGKIERDEIASTRFSLLFKEYGQEVDGFSLGMKYRNFLKEGHQLISGAIELIEDLKNKFDLYIVTNGVAETQDKRLRDAGLFPLFKDIFVSEDTGFQKPMKEFFDYVFAQIPHFSLEETLIIGDSLTSDIKGGEVAGIDTCWFNPEMTPNHTKIKPTYQIQKLEELYDIVNIKSVSQC</sequence>
<accession>A0A6N8CMW4</accession>
<dbReference type="AlphaFoldDB" id="A0A6N8CMW4"/>
<reference evidence="1 2" key="1">
    <citation type="submission" date="2019-11" db="EMBL/GenBank/DDBJ databases">
        <title>Terrilactibacillus tamarindus sp. nov. BCM23-1 isolated from bark of Tamarindus indica.</title>
        <authorList>
            <person name="Kingkaew E."/>
            <person name="Tanasupawat S."/>
        </authorList>
    </citation>
    <scope>NUCLEOTIDE SEQUENCE [LARGE SCALE GENOMIC DNA]</scope>
    <source>
        <strain evidence="1 2">BCM23-1</strain>
    </source>
</reference>
<dbReference type="SFLD" id="SFLDS00003">
    <property type="entry name" value="Haloacid_Dehalogenase"/>
    <property type="match status" value="1"/>
</dbReference>
<dbReference type="Gene3D" id="3.40.50.1000">
    <property type="entry name" value="HAD superfamily/HAD-like"/>
    <property type="match status" value="1"/>
</dbReference>
<dbReference type="SFLD" id="SFLDG01135">
    <property type="entry name" value="C1.5.6:_HAD__Beta-PGM__Phospha"/>
    <property type="match status" value="1"/>
</dbReference>
<dbReference type="InterPro" id="IPR036412">
    <property type="entry name" value="HAD-like_sf"/>
</dbReference>
<evidence type="ECO:0000313" key="2">
    <source>
        <dbReference type="Proteomes" id="UP000440978"/>
    </source>
</evidence>
<dbReference type="RefSeq" id="WP_155217462.1">
    <property type="nucleotide sequence ID" value="NZ_WNHB01000006.1"/>
</dbReference>
<dbReference type="GO" id="GO:0008253">
    <property type="term" value="F:5'-nucleotidase activity"/>
    <property type="evidence" value="ECO:0007669"/>
    <property type="project" value="InterPro"/>
</dbReference>
<protein>
    <submittedName>
        <fullName evidence="1">Noncanonical pyrimidine nucleotidase, YjjG family</fullName>
    </submittedName>
</protein>
<dbReference type="OrthoDB" id="9802350at2"/>
<dbReference type="NCBIfam" id="TIGR02254">
    <property type="entry name" value="YjjG_YfnB"/>
    <property type="match status" value="1"/>
</dbReference>
<evidence type="ECO:0000313" key="1">
    <source>
        <dbReference type="EMBL" id="MTT31392.1"/>
    </source>
</evidence>
<name>A0A6N8CMW4_9BACI</name>
<gene>
    <name evidence="1" type="ORF">GMB86_05080</name>
</gene>
<dbReference type="PANTHER" id="PTHR47478:SF1">
    <property type="entry name" value="PYRIMIDINE 5'-NUCLEOTIDASE YJJG"/>
    <property type="match status" value="1"/>
</dbReference>
<dbReference type="InterPro" id="IPR052550">
    <property type="entry name" value="Pyrimidine_5'-ntase_YjjG"/>
</dbReference>
<dbReference type="EMBL" id="WNHB01000006">
    <property type="protein sequence ID" value="MTT31392.1"/>
    <property type="molecule type" value="Genomic_DNA"/>
</dbReference>
<dbReference type="CDD" id="cd04305">
    <property type="entry name" value="HAD_Neu5Ac-Pase_like"/>
    <property type="match status" value="1"/>
</dbReference>
<dbReference type="Proteomes" id="UP000440978">
    <property type="component" value="Unassembled WGS sequence"/>
</dbReference>
<dbReference type="SFLD" id="SFLDG01129">
    <property type="entry name" value="C1.5:_HAD__Beta-PGM__Phosphata"/>
    <property type="match status" value="1"/>
</dbReference>
<dbReference type="InterPro" id="IPR006439">
    <property type="entry name" value="HAD-SF_hydro_IA"/>
</dbReference>